<organism evidence="1">
    <name type="scientific">marine sediment metagenome</name>
    <dbReference type="NCBI Taxonomy" id="412755"/>
    <lineage>
        <taxon>unclassified sequences</taxon>
        <taxon>metagenomes</taxon>
        <taxon>ecological metagenomes</taxon>
    </lineage>
</organism>
<name>X1UG39_9ZZZZ</name>
<evidence type="ECO:0000313" key="1">
    <source>
        <dbReference type="EMBL" id="GAJ02532.1"/>
    </source>
</evidence>
<feature type="non-terminal residue" evidence="1">
    <location>
        <position position="1"/>
    </location>
</feature>
<dbReference type="EMBL" id="BARW01016267">
    <property type="protein sequence ID" value="GAJ02532.1"/>
    <property type="molecule type" value="Genomic_DNA"/>
</dbReference>
<proteinExistence type="predicted"/>
<comment type="caution">
    <text evidence="1">The sequence shown here is derived from an EMBL/GenBank/DDBJ whole genome shotgun (WGS) entry which is preliminary data.</text>
</comment>
<feature type="non-terminal residue" evidence="1">
    <location>
        <position position="285"/>
    </location>
</feature>
<protein>
    <submittedName>
        <fullName evidence="1">Uncharacterized protein</fullName>
    </submittedName>
</protein>
<gene>
    <name evidence="1" type="ORF">S12H4_28373</name>
</gene>
<sequence>GFDWQNAVNVPLMVEGEQTITPRLFVALFPNDAPMDVKVEGDAPEEQGIRIKGIIQHHFRVADVPGECYPAMTQCSLLGTGYVEGGQWFIRKGWQIDNKEERYFVPIEKRPDAKFVNWFELYPHPAKMRMNDTLPIIRKRYIDAETLKKLAVDSQWDAKKLKEALDSECPAYTESKYKGTRQKEYEILEYWGPWDESFEDDNGEEKKRIAVPYWIIVVNRSVRLRGIPNPYNHQMPPYCKIKLFEDPQPCWFGVGIGQVGKPTQDRINKIVNQRLDNVDLVLNKQ</sequence>
<reference evidence="1" key="1">
    <citation type="journal article" date="2014" name="Front. Microbiol.">
        <title>High frequency of phylogenetically diverse reductive dehalogenase-homologous genes in deep subseafloor sedimentary metagenomes.</title>
        <authorList>
            <person name="Kawai M."/>
            <person name="Futagami T."/>
            <person name="Toyoda A."/>
            <person name="Takaki Y."/>
            <person name="Nishi S."/>
            <person name="Hori S."/>
            <person name="Arai W."/>
            <person name="Tsubouchi T."/>
            <person name="Morono Y."/>
            <person name="Uchiyama I."/>
            <person name="Ito T."/>
            <person name="Fujiyama A."/>
            <person name="Inagaki F."/>
            <person name="Takami H."/>
        </authorList>
    </citation>
    <scope>NUCLEOTIDE SEQUENCE</scope>
    <source>
        <strain evidence="1">Expedition CK06-06</strain>
    </source>
</reference>
<dbReference type="AlphaFoldDB" id="X1UG39"/>
<accession>X1UG39</accession>